<name>M3B714_SPHMS</name>
<feature type="compositionally biased region" description="Basic and acidic residues" evidence="1">
    <location>
        <begin position="111"/>
        <end position="122"/>
    </location>
</feature>
<dbReference type="GeneID" id="27901445"/>
<reference evidence="2 3" key="1">
    <citation type="journal article" date="2012" name="PLoS Pathog.">
        <title>Diverse lifestyles and strategies of plant pathogenesis encoded in the genomes of eighteen Dothideomycetes fungi.</title>
        <authorList>
            <person name="Ohm R.A."/>
            <person name="Feau N."/>
            <person name="Henrissat B."/>
            <person name="Schoch C.L."/>
            <person name="Horwitz B.A."/>
            <person name="Barry K.W."/>
            <person name="Condon B.J."/>
            <person name="Copeland A.C."/>
            <person name="Dhillon B."/>
            <person name="Glaser F."/>
            <person name="Hesse C.N."/>
            <person name="Kosti I."/>
            <person name="LaButti K."/>
            <person name="Lindquist E.A."/>
            <person name="Lucas S."/>
            <person name="Salamov A.A."/>
            <person name="Bradshaw R.E."/>
            <person name="Ciuffetti L."/>
            <person name="Hamelin R.C."/>
            <person name="Kema G.H.J."/>
            <person name="Lawrence C."/>
            <person name="Scott J.A."/>
            <person name="Spatafora J.W."/>
            <person name="Turgeon B.G."/>
            <person name="de Wit P.J.G.M."/>
            <person name="Zhong S."/>
            <person name="Goodwin S.B."/>
            <person name="Grigoriev I.V."/>
        </authorList>
    </citation>
    <scope>NUCLEOTIDE SEQUENCE [LARGE SCALE GENOMIC DNA]</scope>
    <source>
        <strain evidence="2 3">SO2202</strain>
    </source>
</reference>
<evidence type="ECO:0000313" key="2">
    <source>
        <dbReference type="EMBL" id="EMF15622.1"/>
    </source>
</evidence>
<feature type="region of interest" description="Disordered" evidence="1">
    <location>
        <begin position="106"/>
        <end position="168"/>
    </location>
</feature>
<dbReference type="Proteomes" id="UP000016931">
    <property type="component" value="Unassembled WGS sequence"/>
</dbReference>
<organism evidence="2 3">
    <name type="scientific">Sphaerulina musiva (strain SO2202)</name>
    <name type="common">Poplar stem canker fungus</name>
    <name type="synonym">Septoria musiva</name>
    <dbReference type="NCBI Taxonomy" id="692275"/>
    <lineage>
        <taxon>Eukaryota</taxon>
        <taxon>Fungi</taxon>
        <taxon>Dikarya</taxon>
        <taxon>Ascomycota</taxon>
        <taxon>Pezizomycotina</taxon>
        <taxon>Dothideomycetes</taxon>
        <taxon>Dothideomycetidae</taxon>
        <taxon>Mycosphaerellales</taxon>
        <taxon>Mycosphaerellaceae</taxon>
        <taxon>Sphaerulina</taxon>
    </lineage>
</organism>
<gene>
    <name evidence="2" type="ORF">SEPMUDRAFT_147453</name>
</gene>
<dbReference type="EMBL" id="KB456261">
    <property type="protein sequence ID" value="EMF15622.1"/>
    <property type="molecule type" value="Genomic_DNA"/>
</dbReference>
<accession>M3B714</accession>
<keyword evidence="3" id="KW-1185">Reference proteome</keyword>
<dbReference type="AlphaFoldDB" id="M3B714"/>
<proteinExistence type="predicted"/>
<dbReference type="HOGENOM" id="CLU_1587515_0_0_1"/>
<dbReference type="RefSeq" id="XP_016763743.1">
    <property type="nucleotide sequence ID" value="XM_016904308.1"/>
</dbReference>
<evidence type="ECO:0000256" key="1">
    <source>
        <dbReference type="SAM" id="MobiDB-lite"/>
    </source>
</evidence>
<evidence type="ECO:0000313" key="3">
    <source>
        <dbReference type="Proteomes" id="UP000016931"/>
    </source>
</evidence>
<protein>
    <submittedName>
        <fullName evidence="2">Uncharacterized protein</fullName>
    </submittedName>
</protein>
<sequence length="168" mass="19797">MLAPPPSPPSPPRRWKGEKGCFSCYHQNQKSFEREEKKTKRHFLLDFQKKCLSTPKCIPSVVQSLTPPASQPLSLSLLFLCQMYLREDRNLFAPFYHHLSTSIHQSINQAQREKERGGGKKEGRGKRRKERHPPTYQPDLAYIDHLIRNSEEEEEEEAHSNRHRRRRP</sequence>